<sequence>MIAEGVACGIDIIGAVRNKFDRSGIDHLIEIRENKINIRFVFQKMAYLEEWALLERDHSSSLHGAIEALKASTLRLPVVGAIADIQSLKDAVGSAVDVMQAMASSICSLLSKVEEMNSLVVEIADVTAKERALLEQCRDFLSTLAAMQVKYSSLRTHILQLNRLPATSSLTTTLTTRI</sequence>
<evidence type="ECO:0000256" key="1">
    <source>
        <dbReference type="ARBA" id="ARBA00010016"/>
    </source>
</evidence>
<dbReference type="InterPro" id="IPR007573">
    <property type="entry name" value="QWRF"/>
</dbReference>
<dbReference type="Pfam" id="PF04484">
    <property type="entry name" value="QWRF"/>
    <property type="match status" value="1"/>
</dbReference>
<evidence type="ECO:0008006" key="3">
    <source>
        <dbReference type="Google" id="ProtNLM"/>
    </source>
</evidence>
<dbReference type="PANTHER" id="PTHR31807">
    <property type="entry name" value="AUGMIN FAMILY MEMBER"/>
    <property type="match status" value="1"/>
</dbReference>
<dbReference type="PANTHER" id="PTHR31807:SF2">
    <property type="entry name" value="PROTEIN SNOWY COTYLEDON 3"/>
    <property type="match status" value="1"/>
</dbReference>
<organism evidence="2">
    <name type="scientific">Vitis vinifera</name>
    <name type="common">Grape</name>
    <dbReference type="NCBI Taxonomy" id="29760"/>
    <lineage>
        <taxon>Eukaryota</taxon>
        <taxon>Viridiplantae</taxon>
        <taxon>Streptophyta</taxon>
        <taxon>Embryophyta</taxon>
        <taxon>Tracheophyta</taxon>
        <taxon>Spermatophyta</taxon>
        <taxon>Magnoliopsida</taxon>
        <taxon>eudicotyledons</taxon>
        <taxon>Gunneridae</taxon>
        <taxon>Pentapetalae</taxon>
        <taxon>rosids</taxon>
        <taxon>Vitales</taxon>
        <taxon>Vitaceae</taxon>
        <taxon>Viteae</taxon>
        <taxon>Vitis</taxon>
    </lineage>
</organism>
<name>A5AMP5_VITVI</name>
<gene>
    <name evidence="2" type="ORF">VITISV_035420</name>
</gene>
<dbReference type="AlphaFoldDB" id="A5AMP5"/>
<protein>
    <recommendedName>
        <fullName evidence="3">QWRF motif-containing protein 2</fullName>
    </recommendedName>
</protein>
<dbReference type="ExpressionAtlas" id="A5AMP5">
    <property type="expression patterns" value="baseline and differential"/>
</dbReference>
<proteinExistence type="inferred from homology"/>
<accession>A5AMP5</accession>
<comment type="similarity">
    <text evidence="1">Belongs to the QWRF family.</text>
</comment>
<reference evidence="2" key="1">
    <citation type="journal article" date="2007" name="PLoS ONE">
        <title>The first genome sequence of an elite grapevine cultivar (Pinot noir Vitis vinifera L.): coping with a highly heterozygous genome.</title>
        <authorList>
            <person name="Velasco R."/>
            <person name="Zharkikh A."/>
            <person name="Troggio M."/>
            <person name="Cartwright D.A."/>
            <person name="Cestaro A."/>
            <person name="Pruss D."/>
            <person name="Pindo M."/>
            <person name="FitzGerald L.M."/>
            <person name="Vezzulli S."/>
            <person name="Reid J."/>
            <person name="Malacarne G."/>
            <person name="Iliev D."/>
            <person name="Coppola G."/>
            <person name="Wardell B."/>
            <person name="Micheletti D."/>
            <person name="Macalma T."/>
            <person name="Facci M."/>
            <person name="Mitchell J.T."/>
            <person name="Perazzolli M."/>
            <person name="Eldredge G."/>
            <person name="Gatto P."/>
            <person name="Oyzerski R."/>
            <person name="Moretto M."/>
            <person name="Gutin N."/>
            <person name="Stefanini M."/>
            <person name="Chen Y."/>
            <person name="Segala C."/>
            <person name="Davenport C."/>
            <person name="Dematte L."/>
            <person name="Mraz A."/>
            <person name="Battilana J."/>
            <person name="Stormo K."/>
            <person name="Costa F."/>
            <person name="Tao Q."/>
            <person name="Si-Ammour A."/>
            <person name="Harkins T."/>
            <person name="Lackey A."/>
            <person name="Perbost C."/>
            <person name="Taillon B."/>
            <person name="Stella A."/>
            <person name="Solovyev V."/>
            <person name="Fawcett J.A."/>
            <person name="Sterck L."/>
            <person name="Vandepoele K."/>
            <person name="Grando S.M."/>
            <person name="Toppo S."/>
            <person name="Moser C."/>
            <person name="Lanchbury J."/>
            <person name="Bogden R."/>
            <person name="Skolnick M."/>
            <person name="Sgaramella V."/>
            <person name="Bhatnagar S.K."/>
            <person name="Fontana P."/>
            <person name="Gutin A."/>
            <person name="Van de Peer Y."/>
            <person name="Salamini F."/>
            <person name="Viola R."/>
        </authorList>
    </citation>
    <scope>NUCLEOTIDE SEQUENCE</scope>
</reference>
<dbReference type="EMBL" id="AM430297">
    <property type="protein sequence ID" value="CAN66909.1"/>
    <property type="molecule type" value="Genomic_DNA"/>
</dbReference>
<evidence type="ECO:0000313" key="2">
    <source>
        <dbReference type="EMBL" id="CAN66909.1"/>
    </source>
</evidence>